<dbReference type="RefSeq" id="WP_130481487.1">
    <property type="nucleotide sequence ID" value="NZ_SGWV01000008.1"/>
</dbReference>
<keyword evidence="3" id="KW-1185">Reference proteome</keyword>
<organism evidence="2 3">
    <name type="scientific">Sphaerotilus mobilis</name>
    <dbReference type="NCBI Taxonomy" id="47994"/>
    <lineage>
        <taxon>Bacteria</taxon>
        <taxon>Pseudomonadati</taxon>
        <taxon>Pseudomonadota</taxon>
        <taxon>Betaproteobacteria</taxon>
        <taxon>Burkholderiales</taxon>
        <taxon>Sphaerotilaceae</taxon>
        <taxon>Sphaerotilus</taxon>
    </lineage>
</organism>
<feature type="transmembrane region" description="Helical" evidence="1">
    <location>
        <begin position="80"/>
        <end position="100"/>
    </location>
</feature>
<comment type="caution">
    <text evidence="2">The sequence shown here is derived from an EMBL/GenBank/DDBJ whole genome shotgun (WGS) entry which is preliminary data.</text>
</comment>
<keyword evidence="1" id="KW-1133">Transmembrane helix</keyword>
<protein>
    <submittedName>
        <fullName evidence="2">Uncharacterized protein DUF1097</fullName>
    </submittedName>
</protein>
<feature type="transmembrane region" description="Helical" evidence="1">
    <location>
        <begin position="106"/>
        <end position="124"/>
    </location>
</feature>
<dbReference type="InterPro" id="IPR009476">
    <property type="entry name" value="DUF1097"/>
</dbReference>
<feature type="transmembrane region" description="Helical" evidence="1">
    <location>
        <begin position="52"/>
        <end position="73"/>
    </location>
</feature>
<name>A0A4V2EWT2_9BURK</name>
<reference evidence="2 3" key="1">
    <citation type="submission" date="2019-02" db="EMBL/GenBank/DDBJ databases">
        <title>Genomic Encyclopedia of Type Strains, Phase IV (KMG-IV): sequencing the most valuable type-strain genomes for metagenomic binning, comparative biology and taxonomic classification.</title>
        <authorList>
            <person name="Goeker M."/>
        </authorList>
    </citation>
    <scope>NUCLEOTIDE SEQUENCE [LARGE SCALE GENOMIC DNA]</scope>
    <source>
        <strain evidence="2 3">DSM 10617</strain>
    </source>
</reference>
<dbReference type="AlphaFoldDB" id="A0A4V2EWT2"/>
<dbReference type="Pfam" id="PF06496">
    <property type="entry name" value="DUF1097"/>
    <property type="match status" value="1"/>
</dbReference>
<evidence type="ECO:0000256" key="1">
    <source>
        <dbReference type="SAM" id="Phobius"/>
    </source>
</evidence>
<accession>A0A4V2EWT2</accession>
<dbReference type="Proteomes" id="UP000293433">
    <property type="component" value="Unassembled WGS sequence"/>
</dbReference>
<dbReference type="OrthoDB" id="530409at2"/>
<dbReference type="EMBL" id="SGWV01000008">
    <property type="protein sequence ID" value="RZS57080.1"/>
    <property type="molecule type" value="Genomic_DNA"/>
</dbReference>
<keyword evidence="1" id="KW-0812">Transmembrane</keyword>
<evidence type="ECO:0000313" key="3">
    <source>
        <dbReference type="Proteomes" id="UP000293433"/>
    </source>
</evidence>
<proteinExistence type="predicted"/>
<keyword evidence="1" id="KW-0472">Membrane</keyword>
<gene>
    <name evidence="2" type="ORF">EV685_1643</name>
</gene>
<sequence>MTLLIALAISIGLLAVVATFLFLGPLAALNVQIWQAFIAWASFFHNGGKTDGALKTVICMSFGAVVGMASVMLAGHLGGLGALAAPVAVGIGAAVIVLAAHVPQLSTIPSCVYGFASVAGLILLKGTAPMDAIVPTIVSIALGTAFGWLSEQIAGKLTKSA</sequence>
<feature type="transmembrane region" description="Helical" evidence="1">
    <location>
        <begin position="131"/>
        <end position="149"/>
    </location>
</feature>
<evidence type="ECO:0000313" key="2">
    <source>
        <dbReference type="EMBL" id="RZS57080.1"/>
    </source>
</evidence>